<evidence type="ECO:0000256" key="5">
    <source>
        <dbReference type="ARBA" id="ARBA00022989"/>
    </source>
</evidence>
<accession>A0A2H0WZZ3</accession>
<feature type="transmembrane region" description="Helical" evidence="7">
    <location>
        <begin position="444"/>
        <end position="467"/>
    </location>
</feature>
<dbReference type="CDD" id="cd13127">
    <property type="entry name" value="MATE_tuaB_like"/>
    <property type="match status" value="1"/>
</dbReference>
<keyword evidence="4 7" id="KW-0812">Transmembrane</keyword>
<comment type="caution">
    <text evidence="8">The sequence shown here is derived from an EMBL/GenBank/DDBJ whole genome shotgun (WGS) entry which is preliminary data.</text>
</comment>
<feature type="transmembrane region" description="Helical" evidence="7">
    <location>
        <begin position="388"/>
        <end position="409"/>
    </location>
</feature>
<evidence type="ECO:0000256" key="4">
    <source>
        <dbReference type="ARBA" id="ARBA00022692"/>
    </source>
</evidence>
<feature type="transmembrane region" description="Helical" evidence="7">
    <location>
        <begin position="362"/>
        <end position="382"/>
    </location>
</feature>
<keyword evidence="6 7" id="KW-0472">Membrane</keyword>
<feature type="transmembrane region" description="Helical" evidence="7">
    <location>
        <begin position="120"/>
        <end position="138"/>
    </location>
</feature>
<dbReference type="PANTHER" id="PTHR30250">
    <property type="entry name" value="PST FAMILY PREDICTED COLANIC ACID TRANSPORTER"/>
    <property type="match status" value="1"/>
</dbReference>
<evidence type="ECO:0000313" key="9">
    <source>
        <dbReference type="Proteomes" id="UP000229574"/>
    </source>
</evidence>
<proteinExistence type="inferred from homology"/>
<feature type="transmembrane region" description="Helical" evidence="7">
    <location>
        <begin position="48"/>
        <end position="73"/>
    </location>
</feature>
<evidence type="ECO:0000256" key="2">
    <source>
        <dbReference type="ARBA" id="ARBA00007430"/>
    </source>
</evidence>
<dbReference type="Pfam" id="PF13440">
    <property type="entry name" value="Polysacc_synt_3"/>
    <property type="match status" value="1"/>
</dbReference>
<dbReference type="GO" id="GO:0005886">
    <property type="term" value="C:plasma membrane"/>
    <property type="evidence" value="ECO:0007669"/>
    <property type="project" value="UniProtKB-SubCell"/>
</dbReference>
<dbReference type="EMBL" id="PEYY01000015">
    <property type="protein sequence ID" value="PIS18232.1"/>
    <property type="molecule type" value="Genomic_DNA"/>
</dbReference>
<comment type="subcellular location">
    <subcellularLocation>
        <location evidence="1">Cell membrane</location>
        <topology evidence="1">Multi-pass membrane protein</topology>
    </subcellularLocation>
</comment>
<feature type="transmembrane region" description="Helical" evidence="7">
    <location>
        <begin position="85"/>
        <end position="108"/>
    </location>
</feature>
<dbReference type="Proteomes" id="UP000229574">
    <property type="component" value="Unassembled WGS sequence"/>
</dbReference>
<dbReference type="InterPro" id="IPR050833">
    <property type="entry name" value="Poly_Biosynth_Transport"/>
</dbReference>
<evidence type="ECO:0000256" key="6">
    <source>
        <dbReference type="ARBA" id="ARBA00023136"/>
    </source>
</evidence>
<gene>
    <name evidence="8" type="ORF">COT54_00385</name>
</gene>
<feature type="transmembrane region" description="Helical" evidence="7">
    <location>
        <begin position="294"/>
        <end position="315"/>
    </location>
</feature>
<evidence type="ECO:0000256" key="3">
    <source>
        <dbReference type="ARBA" id="ARBA00022475"/>
    </source>
</evidence>
<organism evidence="8 9">
    <name type="scientific">Candidatus Collierbacteria bacterium CG09_land_8_20_14_0_10_46_12</name>
    <dbReference type="NCBI Taxonomy" id="1974533"/>
    <lineage>
        <taxon>Bacteria</taxon>
        <taxon>Candidatus Collieribacteriota</taxon>
    </lineage>
</organism>
<feature type="transmembrane region" description="Helical" evidence="7">
    <location>
        <begin position="176"/>
        <end position="198"/>
    </location>
</feature>
<protein>
    <submittedName>
        <fullName evidence="8">Uncharacterized protein</fullName>
    </submittedName>
</protein>
<evidence type="ECO:0000313" key="8">
    <source>
        <dbReference type="EMBL" id="PIS18232.1"/>
    </source>
</evidence>
<evidence type="ECO:0000256" key="1">
    <source>
        <dbReference type="ARBA" id="ARBA00004651"/>
    </source>
</evidence>
<feature type="transmembrane region" description="Helical" evidence="7">
    <location>
        <begin position="335"/>
        <end position="355"/>
    </location>
</feature>
<reference evidence="9" key="1">
    <citation type="submission" date="2017-09" db="EMBL/GenBank/DDBJ databases">
        <title>Depth-based differentiation of microbial function through sediment-hosted aquifers and enrichment of novel symbionts in the deep terrestrial subsurface.</title>
        <authorList>
            <person name="Probst A.J."/>
            <person name="Ladd B."/>
            <person name="Jarett J.K."/>
            <person name="Geller-Mcgrath D.E."/>
            <person name="Sieber C.M.K."/>
            <person name="Emerson J.B."/>
            <person name="Anantharaman K."/>
            <person name="Thomas B.C."/>
            <person name="Malmstrom R."/>
            <person name="Stieglmeier M."/>
            <person name="Klingl A."/>
            <person name="Woyke T."/>
            <person name="Ryan C.M."/>
            <person name="Banfield J.F."/>
        </authorList>
    </citation>
    <scope>NUCLEOTIDE SEQUENCE [LARGE SCALE GENOMIC DNA]</scope>
</reference>
<keyword evidence="3" id="KW-1003">Cell membrane</keyword>
<feature type="transmembrane region" description="Helical" evidence="7">
    <location>
        <begin position="24"/>
        <end position="42"/>
    </location>
</feature>
<dbReference type="AlphaFoldDB" id="A0A2H0WZZ3"/>
<feature type="transmembrane region" description="Helical" evidence="7">
    <location>
        <begin position="421"/>
        <end position="438"/>
    </location>
</feature>
<dbReference type="PANTHER" id="PTHR30250:SF10">
    <property type="entry name" value="LIPOPOLYSACCHARIDE BIOSYNTHESIS PROTEIN WZXC"/>
    <property type="match status" value="1"/>
</dbReference>
<sequence>MSEVLDSLKSKAIRAVFTLTFRRLILKLIDTFGIITLARLLSQESFGVFGIISFVVFTFLSFFSDVGFGAALIQKEEVSDDDLRTTFTIQQALVTLILLAAWIVAPWVGRFYNLGNSGAWLVRILSLSLFLTSFKTIPSIMLERRLRFELLIIPEIIETVSYNAIAVYMAMHGYGVWSLVIAVIARTVLGAIALNVIAPWKIGWQLNKKSARELLHFGVPFQLNSVLALIKDNITPTIIAVWYGPSAVGFVNVAQNISSRPMEISTIVSRITFPTYSRIQGDKERLKRWIEKSIHLMSVVYFPAIIGLIVTARPILEFLYANKSDKWLPALPTLLWFLVAAIPVVITTTYTNAIYATGHPKIVLSLMALYTALTWGIGLPLIHYLGYVGIAITVCIITYTTFPLVLYALGKVVSVDTFGMIWRPFSASLIMGTFVYFVENNYVHGLTSLVAVIFLGLVVYSGLLYMIDGKYLKVELSGLFRSLLE</sequence>
<feature type="transmembrane region" description="Helical" evidence="7">
    <location>
        <begin position="150"/>
        <end position="170"/>
    </location>
</feature>
<keyword evidence="5 7" id="KW-1133">Transmembrane helix</keyword>
<comment type="similarity">
    <text evidence="2">Belongs to the polysaccharide synthase family.</text>
</comment>
<name>A0A2H0WZZ3_9BACT</name>
<evidence type="ECO:0000256" key="7">
    <source>
        <dbReference type="SAM" id="Phobius"/>
    </source>
</evidence>